<dbReference type="PROSITE" id="PS51383">
    <property type="entry name" value="YJEF_C_3"/>
    <property type="match status" value="1"/>
</dbReference>
<evidence type="ECO:0000256" key="4">
    <source>
        <dbReference type="ARBA" id="ARBA00023027"/>
    </source>
</evidence>
<sequence length="291" mass="31413">MEEILRIVASSIPSLEISKRKGNMGRIGVLGGSKEYSGAPYFAGITALYCGADIVHVFSAASAAQSIKCYSPELIVHPTLDNDVEKPTKWLERLHGLVIGPGLGMSENIPNTVEMMKACRAANKPMVIDADGIYIVAKHKDLISGYRKVIITPNVNEFSRLYKTILSEDPSDDIHETARLAKALGNVTIVRKGPTDIISDGDMLVVCDAEGSPRRCGGQGDLLSGAAAVFSCWLDATNFRSPSPSVAAGLAACVLTRRCANLAFQKFRRSTVTLKLIDEIQTAFEQLFLPK</sequence>
<dbReference type="GO" id="GO:0046496">
    <property type="term" value="P:nicotinamide nucleotide metabolic process"/>
    <property type="evidence" value="ECO:0007669"/>
    <property type="project" value="UniProtKB-UniRule"/>
</dbReference>
<keyword evidence="2 7" id="KW-0067">ATP-binding</keyword>
<dbReference type="AlphaFoldDB" id="A0A0X3NVL5"/>
<evidence type="ECO:0000256" key="2">
    <source>
        <dbReference type="ARBA" id="ARBA00022840"/>
    </source>
</evidence>
<dbReference type="EMBL" id="GEEE01021668">
    <property type="protein sequence ID" value="JAP41557.1"/>
    <property type="molecule type" value="Transcribed_RNA"/>
</dbReference>
<evidence type="ECO:0000313" key="9">
    <source>
        <dbReference type="EMBL" id="JAP41557.1"/>
    </source>
</evidence>
<proteinExistence type="inferred from homology"/>
<organism evidence="9">
    <name type="scientific">Schistocephalus solidus</name>
    <name type="common">Tapeworm</name>
    <dbReference type="NCBI Taxonomy" id="70667"/>
    <lineage>
        <taxon>Eukaryota</taxon>
        <taxon>Metazoa</taxon>
        <taxon>Spiralia</taxon>
        <taxon>Lophotrochozoa</taxon>
        <taxon>Platyhelminthes</taxon>
        <taxon>Cestoda</taxon>
        <taxon>Eucestoda</taxon>
        <taxon>Diphyllobothriidea</taxon>
        <taxon>Diphyllobothriidae</taxon>
        <taxon>Schistocephalus</taxon>
    </lineage>
</organism>
<dbReference type="CDD" id="cd01171">
    <property type="entry name" value="YXKO-related"/>
    <property type="match status" value="1"/>
</dbReference>
<evidence type="ECO:0000256" key="5">
    <source>
        <dbReference type="ARBA" id="ARBA00023239"/>
    </source>
</evidence>
<keyword evidence="1 7" id="KW-0547">Nucleotide-binding</keyword>
<feature type="binding site" evidence="7">
    <location>
        <position position="221"/>
    </location>
    <ligand>
        <name>(6S)-NADPHX</name>
        <dbReference type="ChEBI" id="CHEBI:64076"/>
    </ligand>
</feature>
<feature type="domain" description="YjeF C-terminal" evidence="8">
    <location>
        <begin position="4"/>
        <end position="287"/>
    </location>
</feature>
<accession>A0A0X3NVL5</accession>
<feature type="binding site" evidence="7">
    <location>
        <begin position="192"/>
        <end position="196"/>
    </location>
    <ligand>
        <name>ATP</name>
        <dbReference type="ChEBI" id="CHEBI:30616"/>
    </ligand>
</feature>
<dbReference type="GO" id="GO:0110051">
    <property type="term" value="P:metabolite repair"/>
    <property type="evidence" value="ECO:0007669"/>
    <property type="project" value="TreeGrafter"/>
</dbReference>
<name>A0A0X3NVL5_SCHSO</name>
<comment type="catalytic activity">
    <reaction evidence="6 7">
        <text>(6S)-NADPHX + ATP = ADP + phosphate + NADPH + H(+)</text>
        <dbReference type="Rhea" id="RHEA:32231"/>
        <dbReference type="ChEBI" id="CHEBI:15378"/>
        <dbReference type="ChEBI" id="CHEBI:30616"/>
        <dbReference type="ChEBI" id="CHEBI:43474"/>
        <dbReference type="ChEBI" id="CHEBI:57783"/>
        <dbReference type="ChEBI" id="CHEBI:64076"/>
        <dbReference type="ChEBI" id="CHEBI:456216"/>
        <dbReference type="EC" id="4.2.1.93"/>
    </reaction>
</comment>
<dbReference type="SUPFAM" id="SSF53613">
    <property type="entry name" value="Ribokinase-like"/>
    <property type="match status" value="1"/>
</dbReference>
<dbReference type="PANTHER" id="PTHR12592">
    <property type="entry name" value="ATP-DEPENDENT (S)-NAD(P)H-HYDRATE DEHYDRATASE FAMILY MEMBER"/>
    <property type="match status" value="1"/>
</dbReference>
<dbReference type="InterPro" id="IPR029056">
    <property type="entry name" value="Ribokinase-like"/>
</dbReference>
<protein>
    <recommendedName>
        <fullName evidence="7">ATP-dependent (S)-NAD(P)H-hydrate dehydratase</fullName>
        <ecNumber evidence="7">4.2.1.93</ecNumber>
    </recommendedName>
    <alternativeName>
        <fullName evidence="7">ATP-dependent NAD(P)HX dehydratase</fullName>
    </alternativeName>
</protein>
<dbReference type="NCBIfam" id="TIGR00196">
    <property type="entry name" value="yjeF_cterm"/>
    <property type="match status" value="1"/>
</dbReference>
<gene>
    <name evidence="9" type="primary">NNRD</name>
    <name evidence="9" type="ORF">TR158721</name>
</gene>
<dbReference type="EC" id="4.2.1.93" evidence="7"/>
<dbReference type="GO" id="GO:0047453">
    <property type="term" value="F:ATP-dependent NAD(P)H-hydrate dehydratase activity"/>
    <property type="evidence" value="ECO:0007669"/>
    <property type="project" value="UniProtKB-UniRule"/>
</dbReference>
<dbReference type="HAMAP" id="MF_01965">
    <property type="entry name" value="NADHX_dehydratase"/>
    <property type="match status" value="1"/>
</dbReference>
<dbReference type="PANTHER" id="PTHR12592:SF0">
    <property type="entry name" value="ATP-DEPENDENT (S)-NAD(P)H-HYDRATE DEHYDRATASE"/>
    <property type="match status" value="1"/>
</dbReference>
<dbReference type="Gene3D" id="3.40.1190.20">
    <property type="match status" value="1"/>
</dbReference>
<evidence type="ECO:0000259" key="8">
    <source>
        <dbReference type="PROSITE" id="PS51383"/>
    </source>
</evidence>
<comment type="function">
    <text evidence="7">Catalyzes the dehydration of the S-form of NAD(P)HX at the expense of ATP, which is converted to ADP. Together with NAD(P)HX epimerase, which catalyzes the epimerization of the S- and R-forms, the enzyme allows the repair of both epimers of NAD(P)HX, a damaged form of NAD(P)H that is a result of enzymatic or heat-dependent hydration.</text>
</comment>
<evidence type="ECO:0000256" key="6">
    <source>
        <dbReference type="ARBA" id="ARBA00047472"/>
    </source>
</evidence>
<comment type="similarity">
    <text evidence="7">Belongs to the NnrD/CARKD family.</text>
</comment>
<keyword evidence="5 7" id="KW-0456">Lyase</keyword>
<dbReference type="Pfam" id="PF01256">
    <property type="entry name" value="Carb_kinase"/>
    <property type="match status" value="1"/>
</dbReference>
<keyword evidence="3" id="KW-0521">NADP</keyword>
<evidence type="ECO:0000256" key="3">
    <source>
        <dbReference type="ARBA" id="ARBA00022857"/>
    </source>
</evidence>
<keyword evidence="7" id="KW-0597">Phosphoprotein</keyword>
<feature type="binding site" evidence="7">
    <location>
        <begin position="154"/>
        <end position="160"/>
    </location>
    <ligand>
        <name>(6S)-NADPHX</name>
        <dbReference type="ChEBI" id="CHEBI:64076"/>
    </ligand>
</feature>
<dbReference type="GO" id="GO:0005524">
    <property type="term" value="F:ATP binding"/>
    <property type="evidence" value="ECO:0007669"/>
    <property type="project" value="UniProtKB-KW"/>
</dbReference>
<evidence type="ECO:0000256" key="1">
    <source>
        <dbReference type="ARBA" id="ARBA00022741"/>
    </source>
</evidence>
<comment type="cofactor">
    <cofactor evidence="7">
        <name>Mg(2+)</name>
        <dbReference type="ChEBI" id="CHEBI:18420"/>
    </cofactor>
</comment>
<evidence type="ECO:0000256" key="7">
    <source>
        <dbReference type="HAMAP-Rule" id="MF_03157"/>
    </source>
</evidence>
<feature type="binding site" evidence="7">
    <location>
        <begin position="211"/>
        <end position="220"/>
    </location>
    <ligand>
        <name>ATP</name>
        <dbReference type="ChEBI" id="CHEBI:30616"/>
    </ligand>
</feature>
<feature type="binding site" evidence="7">
    <location>
        <position position="102"/>
    </location>
    <ligand>
        <name>(6S)-NADPHX</name>
        <dbReference type="ChEBI" id="CHEBI:64076"/>
    </ligand>
</feature>
<keyword evidence="4 7" id="KW-0520">NAD</keyword>
<comment type="catalytic activity">
    <reaction evidence="7">
        <text>(6S)-NADHX + ATP = ADP + phosphate + NADH + H(+)</text>
        <dbReference type="Rhea" id="RHEA:19017"/>
        <dbReference type="ChEBI" id="CHEBI:15378"/>
        <dbReference type="ChEBI" id="CHEBI:30616"/>
        <dbReference type="ChEBI" id="CHEBI:43474"/>
        <dbReference type="ChEBI" id="CHEBI:57945"/>
        <dbReference type="ChEBI" id="CHEBI:64074"/>
        <dbReference type="ChEBI" id="CHEBI:456216"/>
        <dbReference type="EC" id="4.2.1.93"/>
    </reaction>
</comment>
<dbReference type="InterPro" id="IPR000631">
    <property type="entry name" value="CARKD"/>
</dbReference>
<reference evidence="9" key="1">
    <citation type="submission" date="2016-01" db="EMBL/GenBank/DDBJ databases">
        <title>Reference transcriptome for the parasite Schistocephalus solidus: insights into the molecular evolution of parasitism.</title>
        <authorList>
            <person name="Hebert F.O."/>
            <person name="Grambauer S."/>
            <person name="Barber I."/>
            <person name="Landry C.R."/>
            <person name="Aubin-Horth N."/>
        </authorList>
    </citation>
    <scope>NUCLEOTIDE SEQUENCE</scope>
</reference>